<evidence type="ECO:0000313" key="4">
    <source>
        <dbReference type="EMBL" id="SDE16996.1"/>
    </source>
</evidence>
<dbReference type="EMBL" id="FNAR01000004">
    <property type="protein sequence ID" value="SDE16996.1"/>
    <property type="molecule type" value="Genomic_DNA"/>
</dbReference>
<proteinExistence type="inferred from homology"/>
<evidence type="ECO:0000256" key="2">
    <source>
        <dbReference type="ARBA" id="ARBA00023136"/>
    </source>
</evidence>
<evidence type="ECO:0000313" key="5">
    <source>
        <dbReference type="Proteomes" id="UP000198823"/>
    </source>
</evidence>
<dbReference type="Pfam" id="PF03323">
    <property type="entry name" value="GerA"/>
    <property type="match status" value="1"/>
</dbReference>
<keyword evidence="3" id="KW-0812">Transmembrane</keyword>
<reference evidence="4 5" key="1">
    <citation type="submission" date="2016-10" db="EMBL/GenBank/DDBJ databases">
        <authorList>
            <person name="de Groot N.N."/>
        </authorList>
    </citation>
    <scope>NUCLEOTIDE SEQUENCE [LARGE SCALE GENOMIC DNA]</scope>
    <source>
        <strain evidence="4 5">CGMCC 1.6762</strain>
    </source>
</reference>
<feature type="transmembrane region" description="Helical" evidence="3">
    <location>
        <begin position="288"/>
        <end position="307"/>
    </location>
</feature>
<feature type="transmembrane region" description="Helical" evidence="3">
    <location>
        <begin position="356"/>
        <end position="376"/>
    </location>
</feature>
<feature type="transmembrane region" description="Helical" evidence="3">
    <location>
        <begin position="411"/>
        <end position="435"/>
    </location>
</feature>
<organism evidence="4 5">
    <name type="scientific">Bhargavaea beijingensis</name>
    <dbReference type="NCBI Taxonomy" id="426756"/>
    <lineage>
        <taxon>Bacteria</taxon>
        <taxon>Bacillati</taxon>
        <taxon>Bacillota</taxon>
        <taxon>Bacilli</taxon>
        <taxon>Bacillales</taxon>
        <taxon>Caryophanaceae</taxon>
        <taxon>Bhargavaea</taxon>
    </lineage>
</organism>
<evidence type="ECO:0000256" key="1">
    <source>
        <dbReference type="ARBA" id="ARBA00005278"/>
    </source>
</evidence>
<dbReference type="InterPro" id="IPR050768">
    <property type="entry name" value="UPF0353/GerABKA_families"/>
</dbReference>
<dbReference type="PIRSF" id="PIRSF005690">
    <property type="entry name" value="GerBA"/>
    <property type="match status" value="1"/>
</dbReference>
<dbReference type="Proteomes" id="UP000198823">
    <property type="component" value="Unassembled WGS sequence"/>
</dbReference>
<gene>
    <name evidence="4" type="ORF">SAMN04488126_104124</name>
</gene>
<dbReference type="PANTHER" id="PTHR22550">
    <property type="entry name" value="SPORE GERMINATION PROTEIN"/>
    <property type="match status" value="1"/>
</dbReference>
<dbReference type="InterPro" id="IPR004995">
    <property type="entry name" value="Spore_Ger"/>
</dbReference>
<keyword evidence="2 3" id="KW-0472">Membrane</keyword>
<dbReference type="OrthoDB" id="9772630at2"/>
<sequence length="484" mass="54707">MTIERLYDNREEAKKELGGLFGKGESYDFVMLDIHIRQEPATIVYMNGLINSDVTVQLLTSLQMTDIWDELEEKITRENFLTYFPFHSMEPCKDKNTMIDSILSGQLIFVMEDGSVFQADVREYPGRQPEEPDNEKVIRGSRDGFTENIVLNTALIRRRLRDPQLRFEIQRVTERGRTDIAIGYLKGVASEKHLDMLRNRLAEIDHDGLTMSDKQLEELLFKQKFHPVPFVRFTERPDIAAAHLLEGHIAIVVDTSPSVLLIPVTIFHHLQHAEEFRQAPLIGTGVRAIRFSGMLMAVFLLPFWYLLVKYPEFVPKALDFIGPKEHGEIPLLFQIIAADVGVEFMRLAAIHTPTPLSTALGLIAAVILGQMAVDVGLFTAEVILYVALTAVVTFAIPSYELSISAKIFRTVLLILTALAGPAGFFAGGAILFWYLCSIKPMGVPYLWPVAPFFPKALSRVVIRYPMIGSELRPYITDSPRRQRS</sequence>
<comment type="similarity">
    <text evidence="1">Belongs to the GerABKA family.</text>
</comment>
<dbReference type="AlphaFoldDB" id="A0A1G7ASU0"/>
<name>A0A1G7ASU0_9BACL</name>
<evidence type="ECO:0000256" key="3">
    <source>
        <dbReference type="SAM" id="Phobius"/>
    </source>
</evidence>
<dbReference type="GO" id="GO:0016020">
    <property type="term" value="C:membrane"/>
    <property type="evidence" value="ECO:0007669"/>
    <property type="project" value="InterPro"/>
</dbReference>
<feature type="transmembrane region" description="Helical" evidence="3">
    <location>
        <begin position="382"/>
        <end position="399"/>
    </location>
</feature>
<protein>
    <submittedName>
        <fullName evidence="4">Stage V sporulation protein AF</fullName>
    </submittedName>
</protein>
<keyword evidence="3" id="KW-1133">Transmembrane helix</keyword>
<accession>A0A1G7ASU0</accession>
<dbReference type="GO" id="GO:0009847">
    <property type="term" value="P:spore germination"/>
    <property type="evidence" value="ECO:0007669"/>
    <property type="project" value="InterPro"/>
</dbReference>
<dbReference type="STRING" id="426756.SAMN04488126_104124"/>
<dbReference type="PANTHER" id="PTHR22550:SF9">
    <property type="entry name" value="STAGE V SPORULATION PROTEIN AF"/>
    <property type="match status" value="1"/>
</dbReference>
<dbReference type="RefSeq" id="WP_092095260.1">
    <property type="nucleotide sequence ID" value="NZ_FNAR01000004.1"/>
</dbReference>